<dbReference type="SUPFAM" id="SSF82171">
    <property type="entry name" value="DPP6 N-terminal domain-like"/>
    <property type="match status" value="1"/>
</dbReference>
<dbReference type="OrthoDB" id="1091469at2"/>
<keyword evidence="1" id="KW-0732">Signal</keyword>
<protein>
    <submittedName>
        <fullName evidence="2">Uncharacterized protein</fullName>
    </submittedName>
</protein>
<gene>
    <name evidence="2" type="ORF">PORUE0001_1362</name>
</gene>
<dbReference type="STRING" id="596327.PORUE0001_1362"/>
<dbReference type="eggNOG" id="ENOG502ZRYV">
    <property type="taxonomic scope" value="Bacteria"/>
</dbReference>
<dbReference type="PROSITE" id="PS51257">
    <property type="entry name" value="PROKAR_LIPOPROTEIN"/>
    <property type="match status" value="1"/>
</dbReference>
<keyword evidence="3" id="KW-1185">Reference proteome</keyword>
<evidence type="ECO:0000313" key="3">
    <source>
        <dbReference type="Proteomes" id="UP000003303"/>
    </source>
</evidence>
<name>C2MDT0_9PORP</name>
<dbReference type="EMBL" id="ACLR01000214">
    <property type="protein sequence ID" value="EEK16070.1"/>
    <property type="molecule type" value="Genomic_DNA"/>
</dbReference>
<organism evidence="2 3">
    <name type="scientific">Porphyromonas uenonis 60-3</name>
    <dbReference type="NCBI Taxonomy" id="596327"/>
    <lineage>
        <taxon>Bacteria</taxon>
        <taxon>Pseudomonadati</taxon>
        <taxon>Bacteroidota</taxon>
        <taxon>Bacteroidia</taxon>
        <taxon>Bacteroidales</taxon>
        <taxon>Porphyromonadaceae</taxon>
        <taxon>Porphyromonas</taxon>
    </lineage>
</organism>
<dbReference type="NCBIfam" id="TIGR04183">
    <property type="entry name" value="Por_Secre_tail"/>
    <property type="match status" value="1"/>
</dbReference>
<feature type="chain" id="PRO_5002916554" evidence="1">
    <location>
        <begin position="22"/>
        <end position="537"/>
    </location>
</feature>
<dbReference type="RefSeq" id="WP_007365988.1">
    <property type="nucleotide sequence ID" value="NZ_ACLR01000214.1"/>
</dbReference>
<accession>C2MDT0</accession>
<evidence type="ECO:0000313" key="2">
    <source>
        <dbReference type="EMBL" id="EEK16070.1"/>
    </source>
</evidence>
<dbReference type="Proteomes" id="UP000003303">
    <property type="component" value="Unassembled WGS sequence"/>
</dbReference>
<reference evidence="2 3" key="1">
    <citation type="submission" date="2009-04" db="EMBL/GenBank/DDBJ databases">
        <authorList>
            <person name="Sebastian Y."/>
            <person name="Madupu R."/>
            <person name="Durkin A.S."/>
            <person name="Torralba M."/>
            <person name="Methe B."/>
            <person name="Sutton G.G."/>
            <person name="Strausberg R.L."/>
            <person name="Nelson K.E."/>
        </authorList>
    </citation>
    <scope>NUCLEOTIDE SEQUENCE [LARGE SCALE GENOMIC DNA]</scope>
    <source>
        <strain evidence="2 3">60-3</strain>
    </source>
</reference>
<dbReference type="AlphaFoldDB" id="C2MDT0"/>
<evidence type="ECO:0000256" key="1">
    <source>
        <dbReference type="SAM" id="SignalP"/>
    </source>
</evidence>
<dbReference type="InterPro" id="IPR026444">
    <property type="entry name" value="Secre_tail"/>
</dbReference>
<feature type="signal peptide" evidence="1">
    <location>
        <begin position="1"/>
        <end position="21"/>
    </location>
</feature>
<sequence length="537" mass="59829">MTRKLLSSLLLLLALSCALTAQKTGCKITQEPKALPAEACSFSIYGTSPNGRYIYGGSPNSTAFCYDTQRDTTSLFLSETGAEKYMIYAVSDDGEIFVAQDEVGAFVYNMAQEKLHEIKTPESDWSDVRPVYVTPDAKHLVGYVMDPTYAQESMAIPIYGTRSEDGSWTIKKLPMLEKDYLNNKPNYTQAFFCSDDGKKILGRQNTHNGTDRPLFWQLDDQGQYQCSTPCDSFLYNLEAPLPGPQPEWDDYVTADYETDPDTYAQQEAKYNEAYAAWEKAYNKAVKRAVPDLAWQIMSPASGYWMISIQEMVGEGDDMVTITYPGSLSVADGSISRLNIKEAYGLGGVGRTNDGGWICYPDGSLDPSDRNTYVLYSDGKKMTMLEYLKQITGTDLSPAFTYSYTPYGKTEQESITDMGAIALSADGKTLTSCAVDMTGAKYYRSAYLRMDKHFLVQPLAIAPIEIERSNLSVLWQGDALHFSEPATGTLYLYDTTGRLLESYRLLDSSKLFLTELAQGLYVGQLVTERGVSTVRFVR</sequence>
<comment type="caution">
    <text evidence="2">The sequence shown here is derived from an EMBL/GenBank/DDBJ whole genome shotgun (WGS) entry which is preliminary data.</text>
</comment>
<proteinExistence type="predicted"/>